<sequence>MPDSPSFQSSAPIIRWFIARVSFSSAVAGALQPKRAVTCKWPSTKLTSRIRGEWMYLYRTIESVGDTVEFWFSEHHDLLATTRFFRKALERHDRVPIALSSTAA</sequence>
<evidence type="ECO:0000313" key="2">
    <source>
        <dbReference type="EMBL" id="PAP97562.1"/>
    </source>
</evidence>
<accession>A0AB36QZ28</accession>
<gene>
    <name evidence="2" type="ORF">CIT25_35230</name>
</gene>
<dbReference type="InterPro" id="IPR032874">
    <property type="entry name" value="DDE_dom"/>
</dbReference>
<dbReference type="EMBL" id="NPKI01000052">
    <property type="protein sequence ID" value="PAP97562.1"/>
    <property type="molecule type" value="Genomic_DNA"/>
</dbReference>
<evidence type="ECO:0000313" key="3">
    <source>
        <dbReference type="Proteomes" id="UP000216215"/>
    </source>
</evidence>
<dbReference type="AlphaFoldDB" id="A0AB36QZ28"/>
<evidence type="ECO:0000259" key="1">
    <source>
        <dbReference type="Pfam" id="PF13610"/>
    </source>
</evidence>
<comment type="caution">
    <text evidence="2">The sequence shown here is derived from an EMBL/GenBank/DDBJ whole genome shotgun (WGS) entry which is preliminary data.</text>
</comment>
<organism evidence="2 3">
    <name type="scientific">Mesorhizobium mediterraneum</name>
    <dbReference type="NCBI Taxonomy" id="43617"/>
    <lineage>
        <taxon>Bacteria</taxon>
        <taxon>Pseudomonadati</taxon>
        <taxon>Pseudomonadota</taxon>
        <taxon>Alphaproteobacteria</taxon>
        <taxon>Hyphomicrobiales</taxon>
        <taxon>Phyllobacteriaceae</taxon>
        <taxon>Mesorhizobium</taxon>
    </lineage>
</organism>
<dbReference type="Pfam" id="PF13610">
    <property type="entry name" value="DDE_Tnp_IS240"/>
    <property type="match status" value="1"/>
</dbReference>
<reference evidence="3" key="1">
    <citation type="submission" date="2017-08" db="EMBL/GenBank/DDBJ databases">
        <title>Mesorhizobium wenxinae sp. nov., a novel rhizobial species isolated from root nodules of chickpea (Cicer arietinum L.).</title>
        <authorList>
            <person name="Zhang J."/>
        </authorList>
    </citation>
    <scope>NUCLEOTIDE SEQUENCE [LARGE SCALE GENOMIC DNA]</scope>
    <source>
        <strain evidence="3">USDA 3392</strain>
    </source>
</reference>
<feature type="domain" description="DDE" evidence="1">
    <location>
        <begin position="49"/>
        <end position="99"/>
    </location>
</feature>
<proteinExistence type="predicted"/>
<keyword evidence="3" id="KW-1185">Reference proteome</keyword>
<protein>
    <recommendedName>
        <fullName evidence="1">DDE domain-containing protein</fullName>
    </recommendedName>
</protein>
<name>A0AB36QZ28_9HYPH</name>
<dbReference type="Proteomes" id="UP000216215">
    <property type="component" value="Unassembled WGS sequence"/>
</dbReference>